<gene>
    <name evidence="26" type="primary">thiD</name>
    <name evidence="26" type="ORF">CIG21_10220</name>
</gene>
<evidence type="ECO:0000256" key="1">
    <source>
        <dbReference type="ARBA" id="ARBA00000151"/>
    </source>
</evidence>
<accession>A0A269PBC7</accession>
<dbReference type="InterPro" id="IPR029056">
    <property type="entry name" value="Ribokinase-like"/>
</dbReference>
<evidence type="ECO:0000256" key="2">
    <source>
        <dbReference type="ARBA" id="ARBA00000565"/>
    </source>
</evidence>
<proteinExistence type="inferred from homology"/>
<comment type="function">
    <text evidence="4">Condenses 4-methyl-5-(beta-hydroxyethyl)thiazole monophosphate (THZ-P) and 2-methyl-4-amino-5-hydroxymethyl pyrimidine pyrophosphate (HMP-PP) to form thiamine monophosphate (TMP).</text>
</comment>
<evidence type="ECO:0000256" key="16">
    <source>
        <dbReference type="ARBA" id="ARBA00023268"/>
    </source>
</evidence>
<dbReference type="AlphaFoldDB" id="A0A269PBC7"/>
<dbReference type="Proteomes" id="UP000215771">
    <property type="component" value="Unassembled WGS sequence"/>
</dbReference>
<name>A0A269PBC7_9CORY</name>
<dbReference type="PANTHER" id="PTHR20858:SF17">
    <property type="entry name" value="HYDROXYMETHYLPYRIMIDINE_PHOSPHOMETHYLPYRIMIDINE KINASE THI20-RELATED"/>
    <property type="match status" value="1"/>
</dbReference>
<dbReference type="GO" id="GO:0009228">
    <property type="term" value="P:thiamine biosynthetic process"/>
    <property type="evidence" value="ECO:0007669"/>
    <property type="project" value="UniProtKB-KW"/>
</dbReference>
<reference evidence="26 27" key="1">
    <citation type="submission" date="2017-08" db="EMBL/GenBank/DDBJ databases">
        <authorList>
            <person name="de Groot N.N."/>
        </authorList>
    </citation>
    <scope>NUCLEOTIDE SEQUENCE [LARGE SCALE GENOMIC DNA]</scope>
    <source>
        <strain evidence="26 27">NBT06-6</strain>
    </source>
</reference>
<evidence type="ECO:0000256" key="19">
    <source>
        <dbReference type="ARBA" id="ARBA00047883"/>
    </source>
</evidence>
<evidence type="ECO:0000256" key="7">
    <source>
        <dbReference type="ARBA" id="ARBA00005165"/>
    </source>
</evidence>
<dbReference type="EC" id="2.5.1.3" evidence="9"/>
<dbReference type="FunFam" id="3.40.1190.20:FF:000003">
    <property type="entry name" value="Phosphomethylpyrimidine kinase ThiD"/>
    <property type="match status" value="1"/>
</dbReference>
<evidence type="ECO:0000256" key="9">
    <source>
        <dbReference type="ARBA" id="ARBA00012830"/>
    </source>
</evidence>
<dbReference type="Gene3D" id="3.40.1190.20">
    <property type="match status" value="1"/>
</dbReference>
<feature type="domain" description="Thiaminase-2/PQQC" evidence="24">
    <location>
        <begin position="318"/>
        <end position="494"/>
    </location>
</feature>
<evidence type="ECO:0000256" key="23">
    <source>
        <dbReference type="ARBA" id="ARBA00067202"/>
    </source>
</evidence>
<comment type="catalytic activity">
    <reaction evidence="2">
        <text>4-amino-2-methyl-5-(phosphooxymethyl)pyrimidine + ATP = 4-amino-2-methyl-5-(diphosphooxymethyl)pyrimidine + ADP</text>
        <dbReference type="Rhea" id="RHEA:19893"/>
        <dbReference type="ChEBI" id="CHEBI:30616"/>
        <dbReference type="ChEBI" id="CHEBI:57841"/>
        <dbReference type="ChEBI" id="CHEBI:58354"/>
        <dbReference type="ChEBI" id="CHEBI:456216"/>
        <dbReference type="EC" id="2.7.4.7"/>
    </reaction>
</comment>
<dbReference type="GO" id="GO:0004789">
    <property type="term" value="F:thiamine-phosphate diphosphorylase activity"/>
    <property type="evidence" value="ECO:0007669"/>
    <property type="project" value="UniProtKB-EC"/>
</dbReference>
<comment type="catalytic activity">
    <reaction evidence="18">
        <text>2-(2-carboxy-4-methylthiazol-5-yl)ethyl phosphate + 4-amino-2-methyl-5-(diphosphooxymethyl)pyrimidine + 2 H(+) = thiamine phosphate + CO2 + diphosphate</text>
        <dbReference type="Rhea" id="RHEA:47848"/>
        <dbReference type="ChEBI" id="CHEBI:15378"/>
        <dbReference type="ChEBI" id="CHEBI:16526"/>
        <dbReference type="ChEBI" id="CHEBI:33019"/>
        <dbReference type="ChEBI" id="CHEBI:37575"/>
        <dbReference type="ChEBI" id="CHEBI:57841"/>
        <dbReference type="ChEBI" id="CHEBI:62890"/>
        <dbReference type="EC" id="2.5.1.3"/>
    </reaction>
</comment>
<dbReference type="Pfam" id="PF08543">
    <property type="entry name" value="Phos_pyr_kin"/>
    <property type="match status" value="1"/>
</dbReference>
<protein>
    <recommendedName>
        <fullName evidence="23">Thiamine biosynthesis multifunctional protein ThiED</fullName>
        <ecNumber evidence="9">2.5.1.3</ecNumber>
        <ecNumber evidence="8">2.7.1.49</ecNumber>
        <ecNumber evidence="10">2.7.4.7</ecNumber>
    </recommendedName>
</protein>
<dbReference type="NCBIfam" id="NF011301">
    <property type="entry name" value="PRK14713.1"/>
    <property type="match status" value="1"/>
</dbReference>
<dbReference type="Pfam" id="PF03070">
    <property type="entry name" value="TENA_THI-4"/>
    <property type="match status" value="1"/>
</dbReference>
<keyword evidence="16" id="KW-0511">Multifunctional enzyme</keyword>
<dbReference type="GO" id="GO:0005524">
    <property type="term" value="F:ATP binding"/>
    <property type="evidence" value="ECO:0007669"/>
    <property type="project" value="UniProtKB-KW"/>
</dbReference>
<evidence type="ECO:0000256" key="12">
    <source>
        <dbReference type="ARBA" id="ARBA00022741"/>
    </source>
</evidence>
<comment type="catalytic activity">
    <reaction evidence="19">
        <text>2-[(2R,5Z)-2-carboxy-4-methylthiazol-5(2H)-ylidene]ethyl phosphate + 4-amino-2-methyl-5-(diphosphooxymethyl)pyrimidine + 2 H(+) = thiamine phosphate + CO2 + diphosphate</text>
        <dbReference type="Rhea" id="RHEA:47844"/>
        <dbReference type="ChEBI" id="CHEBI:15378"/>
        <dbReference type="ChEBI" id="CHEBI:16526"/>
        <dbReference type="ChEBI" id="CHEBI:33019"/>
        <dbReference type="ChEBI" id="CHEBI:37575"/>
        <dbReference type="ChEBI" id="CHEBI:57841"/>
        <dbReference type="ChEBI" id="CHEBI:62899"/>
        <dbReference type="EC" id="2.5.1.3"/>
    </reaction>
</comment>
<comment type="function">
    <text evidence="5">Catalyzes the phosphorylation of hydroxymethylpyrimidine phosphate (HMP-P) to HMP-PP, and of HMP to HMP-P.</text>
</comment>
<evidence type="ECO:0000256" key="17">
    <source>
        <dbReference type="ARBA" id="ARBA00047334"/>
    </source>
</evidence>
<dbReference type="SUPFAM" id="SSF53613">
    <property type="entry name" value="Ribokinase-like"/>
    <property type="match status" value="1"/>
</dbReference>
<dbReference type="CDD" id="cd01169">
    <property type="entry name" value="HMPP_kinase"/>
    <property type="match status" value="1"/>
</dbReference>
<evidence type="ECO:0000256" key="6">
    <source>
        <dbReference type="ARBA" id="ARBA00004769"/>
    </source>
</evidence>
<evidence type="ECO:0000256" key="3">
    <source>
        <dbReference type="ARBA" id="ARBA00001946"/>
    </source>
</evidence>
<dbReference type="Gene3D" id="1.20.910.10">
    <property type="entry name" value="Heme oxygenase-like"/>
    <property type="match status" value="1"/>
</dbReference>
<dbReference type="InterPro" id="IPR016084">
    <property type="entry name" value="Haem_Oase-like_multi-hlx"/>
</dbReference>
<keyword evidence="11" id="KW-0808">Transferase</keyword>
<comment type="catalytic activity">
    <reaction evidence="1">
        <text>4-amino-5-hydroxymethyl-2-methylpyrimidine + ATP = 4-amino-2-methyl-5-(phosphooxymethyl)pyrimidine + ADP + H(+)</text>
        <dbReference type="Rhea" id="RHEA:23096"/>
        <dbReference type="ChEBI" id="CHEBI:15378"/>
        <dbReference type="ChEBI" id="CHEBI:16892"/>
        <dbReference type="ChEBI" id="CHEBI:30616"/>
        <dbReference type="ChEBI" id="CHEBI:58354"/>
        <dbReference type="ChEBI" id="CHEBI:456216"/>
        <dbReference type="EC" id="2.7.1.49"/>
    </reaction>
</comment>
<keyword evidence="15" id="KW-0784">Thiamine biosynthesis</keyword>
<dbReference type="GO" id="GO:0008902">
    <property type="term" value="F:hydroxymethylpyrimidine kinase activity"/>
    <property type="evidence" value="ECO:0007669"/>
    <property type="project" value="UniProtKB-EC"/>
</dbReference>
<comment type="cofactor">
    <cofactor evidence="3">
        <name>Mg(2+)</name>
        <dbReference type="ChEBI" id="CHEBI:18420"/>
    </cofactor>
</comment>
<comment type="similarity">
    <text evidence="21">In the central section; belongs to the ThiD family.</text>
</comment>
<dbReference type="EC" id="2.7.1.49" evidence="8"/>
<dbReference type="PANTHER" id="PTHR20858">
    <property type="entry name" value="PHOSPHOMETHYLPYRIMIDINE KINASE"/>
    <property type="match status" value="1"/>
</dbReference>
<evidence type="ECO:0000256" key="13">
    <source>
        <dbReference type="ARBA" id="ARBA00022777"/>
    </source>
</evidence>
<comment type="catalytic activity">
    <reaction evidence="17">
        <text>4-methyl-5-(2-phosphooxyethyl)-thiazole + 4-amino-2-methyl-5-(diphosphooxymethyl)pyrimidine + H(+) = thiamine phosphate + diphosphate</text>
        <dbReference type="Rhea" id="RHEA:22328"/>
        <dbReference type="ChEBI" id="CHEBI:15378"/>
        <dbReference type="ChEBI" id="CHEBI:33019"/>
        <dbReference type="ChEBI" id="CHEBI:37575"/>
        <dbReference type="ChEBI" id="CHEBI:57841"/>
        <dbReference type="ChEBI" id="CHEBI:58296"/>
        <dbReference type="EC" id="2.5.1.3"/>
    </reaction>
</comment>
<evidence type="ECO:0000259" key="25">
    <source>
        <dbReference type="Pfam" id="PF08543"/>
    </source>
</evidence>
<comment type="similarity">
    <text evidence="22">In the C-terminal section; belongs to the thiaminase-2 family.</text>
</comment>
<dbReference type="GO" id="GO:0009229">
    <property type="term" value="P:thiamine diphosphate biosynthetic process"/>
    <property type="evidence" value="ECO:0007669"/>
    <property type="project" value="UniProtKB-UniPathway"/>
</dbReference>
<keyword evidence="14" id="KW-0067">ATP-binding</keyword>
<evidence type="ECO:0000256" key="10">
    <source>
        <dbReference type="ARBA" id="ARBA00012963"/>
    </source>
</evidence>
<evidence type="ECO:0000256" key="20">
    <source>
        <dbReference type="ARBA" id="ARBA00061283"/>
    </source>
</evidence>
<dbReference type="InterPro" id="IPR004399">
    <property type="entry name" value="HMP/HMP-P_kinase_dom"/>
</dbReference>
<sequence length="503" mass="54092">MHAAPALPRILTIAGTDPTGGAGVQADIKSIQAAGGYSYSVVTSLVAQNTTGVQEIFTPPVEFLRAQLRSVTDDVEIDAIKIGMLGTTEIIDVVRDFLTAHAQTCRVVLDPVMVASSSDRLLTREAEAALRELARLADVITPNLPELAVLAGAETATEFDAAIAQAQGLARELGTTVIVKGGHLGGAHADNAVVTAESVHRVPVQRVDTKNTHGTGCSFSSALATRLGAGFDTPAATEWASRWLHEAIAHADALAVGRGHGPVDHGHMNRRMQRAADTRPEHFLLIDAPPTPPLAAPAGPHTQALWDASAPYLTAIMELPFIRALGDGTLDRADFLFYLEQDAYYLVRYARSLHALGGAWASDADEAIADEQEMQRTWLADLDRETLPSPVTRAYTDFLLASTLGEPAAIGQAAVLPCYWLYYEVGARLSERNHDAHPYRDWLATYAGDEFLASVRGAIDRCERTLADAPDALDAAVRACAVASRYELDFFDQADRAWVIRDV</sequence>
<evidence type="ECO:0000259" key="24">
    <source>
        <dbReference type="Pfam" id="PF03070"/>
    </source>
</evidence>
<evidence type="ECO:0000256" key="11">
    <source>
        <dbReference type="ARBA" id="ARBA00022679"/>
    </source>
</evidence>
<evidence type="ECO:0000256" key="22">
    <source>
        <dbReference type="ARBA" id="ARBA00061559"/>
    </source>
</evidence>
<dbReference type="InterPro" id="IPR013749">
    <property type="entry name" value="PM/HMP-P_kinase-1"/>
</dbReference>
<dbReference type="EC" id="2.7.4.7" evidence="10"/>
<dbReference type="GO" id="GO:0008972">
    <property type="term" value="F:phosphomethylpyrimidine kinase activity"/>
    <property type="evidence" value="ECO:0007669"/>
    <property type="project" value="UniProtKB-EC"/>
</dbReference>
<comment type="caution">
    <text evidence="26">The sequence shown here is derived from an EMBL/GenBank/DDBJ whole genome shotgun (WGS) entry which is preliminary data.</text>
</comment>
<comment type="similarity">
    <text evidence="20">In the N-terminal section; belongs to the thiamine-phosphate synthase family.</text>
</comment>
<evidence type="ECO:0000256" key="15">
    <source>
        <dbReference type="ARBA" id="ARBA00022977"/>
    </source>
</evidence>
<dbReference type="CDD" id="cd19365">
    <property type="entry name" value="TenA_C-like"/>
    <property type="match status" value="1"/>
</dbReference>
<dbReference type="InterPro" id="IPR004305">
    <property type="entry name" value="Thiaminase-2/PQQC"/>
</dbReference>
<dbReference type="GO" id="GO:0005829">
    <property type="term" value="C:cytosol"/>
    <property type="evidence" value="ECO:0007669"/>
    <property type="project" value="TreeGrafter"/>
</dbReference>
<organism evidence="26 27">
    <name type="scientific">Corynebacterium hadale</name>
    <dbReference type="NCBI Taxonomy" id="2026255"/>
    <lineage>
        <taxon>Bacteria</taxon>
        <taxon>Bacillati</taxon>
        <taxon>Actinomycetota</taxon>
        <taxon>Actinomycetes</taxon>
        <taxon>Mycobacteriales</taxon>
        <taxon>Corynebacteriaceae</taxon>
        <taxon>Corynebacterium</taxon>
    </lineage>
</organism>
<evidence type="ECO:0000256" key="14">
    <source>
        <dbReference type="ARBA" id="ARBA00022840"/>
    </source>
</evidence>
<keyword evidence="13 26" id="KW-0418">Kinase</keyword>
<evidence type="ECO:0000256" key="4">
    <source>
        <dbReference type="ARBA" id="ARBA00003814"/>
    </source>
</evidence>
<comment type="pathway">
    <text evidence="6">Cofactor biosynthesis; thiamine diphosphate biosynthesis; 4-amino-2-methyl-5-diphosphomethylpyrimidine from 5-amino-1-(5-phospho-D-ribosyl)imidazole: step 3/3.</text>
</comment>
<evidence type="ECO:0000256" key="8">
    <source>
        <dbReference type="ARBA" id="ARBA00012135"/>
    </source>
</evidence>
<evidence type="ECO:0000256" key="21">
    <source>
        <dbReference type="ARBA" id="ARBA00061288"/>
    </source>
</evidence>
<evidence type="ECO:0000313" key="27">
    <source>
        <dbReference type="Proteomes" id="UP000215771"/>
    </source>
</evidence>
<feature type="domain" description="Pyridoxamine kinase/Phosphomethylpyrimidine kinase" evidence="25">
    <location>
        <begin position="17"/>
        <end position="264"/>
    </location>
</feature>
<comment type="pathway">
    <text evidence="7">Cofactor biosynthesis; thiamine diphosphate biosynthesis; thiamine phosphate from 4-amino-2-methyl-5-diphosphomethylpyrimidine and 4-methyl-5-(2-phosphoethyl)-thiazole: step 1/1.</text>
</comment>
<keyword evidence="12" id="KW-0547">Nucleotide-binding</keyword>
<evidence type="ECO:0000313" key="26">
    <source>
        <dbReference type="EMBL" id="PAJ68666.1"/>
    </source>
</evidence>
<dbReference type="NCBIfam" id="TIGR00097">
    <property type="entry name" value="HMP-P_kinase"/>
    <property type="match status" value="1"/>
</dbReference>
<dbReference type="SUPFAM" id="SSF48613">
    <property type="entry name" value="Heme oxygenase-like"/>
    <property type="match status" value="1"/>
</dbReference>
<dbReference type="UniPathway" id="UPA00060">
    <property type="reaction ID" value="UER00138"/>
</dbReference>
<evidence type="ECO:0000256" key="5">
    <source>
        <dbReference type="ARBA" id="ARBA00003848"/>
    </source>
</evidence>
<dbReference type="EMBL" id="NQMQ01000023">
    <property type="protein sequence ID" value="PAJ68666.1"/>
    <property type="molecule type" value="Genomic_DNA"/>
</dbReference>
<evidence type="ECO:0000256" key="18">
    <source>
        <dbReference type="ARBA" id="ARBA00047851"/>
    </source>
</evidence>